<evidence type="ECO:0000313" key="2">
    <source>
        <dbReference type="Proteomes" id="UP000278587"/>
    </source>
</evidence>
<dbReference type="EMBL" id="RBOC01000045">
    <property type="protein sequence ID" value="RMM12655.1"/>
    <property type="molecule type" value="Genomic_DNA"/>
</dbReference>
<sequence>LLLYAHLREEILAAQHPPAPHADQVHAGTARVDECGDHIDIAGAAVHALLILDATQQGDLVAQLGCAFEIERHRGFFHGGVQFVAQRITAPFEKHHRVTYVLGIHLRLDQPDTRPFAAFDLILQARTCAVLEVAVLALPHLERLLQQAEAFANRARARVRPEVSALGLLGAAMNAQPRKGVIGQKHIGVRLIVTQENVVRRPPLLDEGLLQQQCFGFVARDGGFNLRDARHQRSGLGRVSGLAKVTGKTLLEVLGLADIKQSGFGVEHTIDAGATATGREKCTWIECLGHVQALASTMP</sequence>
<gene>
    <name evidence="1" type="ORF">ALQ84_101826</name>
</gene>
<dbReference type="AlphaFoldDB" id="A0A3M3BJ21"/>
<comment type="caution">
    <text evidence="1">The sequence shown here is derived from an EMBL/GenBank/DDBJ whole genome shotgun (WGS) entry which is preliminary data.</text>
</comment>
<name>A0A3M3BJ21_9PSED</name>
<organism evidence="1 2">
    <name type="scientific">Pseudomonas caricapapayae</name>
    <dbReference type="NCBI Taxonomy" id="46678"/>
    <lineage>
        <taxon>Bacteria</taxon>
        <taxon>Pseudomonadati</taxon>
        <taxon>Pseudomonadota</taxon>
        <taxon>Gammaproteobacteria</taxon>
        <taxon>Pseudomonadales</taxon>
        <taxon>Pseudomonadaceae</taxon>
        <taxon>Pseudomonas</taxon>
    </lineage>
</organism>
<proteinExistence type="predicted"/>
<accession>A0A3M3BJ21</accession>
<protein>
    <submittedName>
        <fullName evidence="1">Uncharacterized protein</fullName>
    </submittedName>
</protein>
<evidence type="ECO:0000313" key="1">
    <source>
        <dbReference type="EMBL" id="RMM12655.1"/>
    </source>
</evidence>
<feature type="non-terminal residue" evidence="1">
    <location>
        <position position="1"/>
    </location>
</feature>
<dbReference type="Proteomes" id="UP000278587">
    <property type="component" value="Unassembled WGS sequence"/>
</dbReference>
<reference evidence="1 2" key="1">
    <citation type="submission" date="2018-08" db="EMBL/GenBank/DDBJ databases">
        <title>Recombination of ecologically and evolutionarily significant loci maintains genetic cohesion in the Pseudomonas syringae species complex.</title>
        <authorList>
            <person name="Dillon M."/>
            <person name="Thakur S."/>
            <person name="Almeida R.N.D."/>
            <person name="Weir B.S."/>
            <person name="Guttman D.S."/>
        </authorList>
    </citation>
    <scope>NUCLEOTIDE SEQUENCE [LARGE SCALE GENOMIC DNA]</scope>
    <source>
        <strain evidence="1 2">ICMP 4086</strain>
    </source>
</reference>